<organism evidence="5 6">
    <name type="scientific">Circinella minor</name>
    <dbReference type="NCBI Taxonomy" id="1195481"/>
    <lineage>
        <taxon>Eukaryota</taxon>
        <taxon>Fungi</taxon>
        <taxon>Fungi incertae sedis</taxon>
        <taxon>Mucoromycota</taxon>
        <taxon>Mucoromycotina</taxon>
        <taxon>Mucoromycetes</taxon>
        <taxon>Mucorales</taxon>
        <taxon>Lichtheimiaceae</taxon>
        <taxon>Circinella</taxon>
    </lineage>
</organism>
<evidence type="ECO:0000313" key="6">
    <source>
        <dbReference type="Proteomes" id="UP000646827"/>
    </source>
</evidence>
<dbReference type="PANTHER" id="PTHR11102">
    <property type="entry name" value="SEL-1-LIKE PROTEIN"/>
    <property type="match status" value="1"/>
</dbReference>
<name>A0A8H7VQZ2_9FUNG</name>
<dbReference type="Pfam" id="PF08238">
    <property type="entry name" value="Sel1"/>
    <property type="match status" value="5"/>
</dbReference>
<dbReference type="Proteomes" id="UP000646827">
    <property type="component" value="Unassembled WGS sequence"/>
</dbReference>
<keyword evidence="3" id="KW-0812">Transmembrane</keyword>
<keyword evidence="6" id="KW-1185">Reference proteome</keyword>
<feature type="region of interest" description="Disordered" evidence="2">
    <location>
        <begin position="509"/>
        <end position="544"/>
    </location>
</feature>
<evidence type="ECO:0000256" key="1">
    <source>
        <dbReference type="ARBA" id="ARBA00038101"/>
    </source>
</evidence>
<dbReference type="InterPro" id="IPR011990">
    <property type="entry name" value="TPR-like_helical_dom_sf"/>
</dbReference>
<comment type="similarity">
    <text evidence="1">Belongs to the sel-1 family.</text>
</comment>
<evidence type="ECO:0000256" key="2">
    <source>
        <dbReference type="SAM" id="MobiDB-lite"/>
    </source>
</evidence>
<dbReference type="InterPro" id="IPR050767">
    <property type="entry name" value="Sel1_AlgK"/>
</dbReference>
<dbReference type="PROSITE" id="PS51203">
    <property type="entry name" value="CS"/>
    <property type="match status" value="1"/>
</dbReference>
<proteinExistence type="inferred from homology"/>
<evidence type="ECO:0000259" key="4">
    <source>
        <dbReference type="PROSITE" id="PS51203"/>
    </source>
</evidence>
<feature type="compositionally biased region" description="Low complexity" evidence="2">
    <location>
        <begin position="509"/>
        <end position="519"/>
    </location>
</feature>
<dbReference type="SUPFAM" id="SSF49764">
    <property type="entry name" value="HSP20-like chaperones"/>
    <property type="match status" value="1"/>
</dbReference>
<feature type="compositionally biased region" description="Basic and acidic residues" evidence="2">
    <location>
        <begin position="175"/>
        <end position="187"/>
    </location>
</feature>
<feature type="transmembrane region" description="Helical" evidence="3">
    <location>
        <begin position="549"/>
        <end position="569"/>
    </location>
</feature>
<accession>A0A8H7VQZ2</accession>
<dbReference type="InterPro" id="IPR007052">
    <property type="entry name" value="CS_dom"/>
</dbReference>
<feature type="compositionally biased region" description="Low complexity" evidence="2">
    <location>
        <begin position="145"/>
        <end position="156"/>
    </location>
</feature>
<keyword evidence="3" id="KW-1133">Transmembrane helix</keyword>
<evidence type="ECO:0000256" key="3">
    <source>
        <dbReference type="SAM" id="Phobius"/>
    </source>
</evidence>
<feature type="domain" description="CS" evidence="4">
    <location>
        <begin position="8"/>
        <end position="119"/>
    </location>
</feature>
<evidence type="ECO:0000313" key="5">
    <source>
        <dbReference type="EMBL" id="KAG2223809.1"/>
    </source>
</evidence>
<dbReference type="AlphaFoldDB" id="A0A8H7VQZ2"/>
<dbReference type="CDD" id="cd06467">
    <property type="entry name" value="p23_NUDC_like"/>
    <property type="match status" value="1"/>
</dbReference>
<dbReference type="InterPro" id="IPR006597">
    <property type="entry name" value="Sel1-like"/>
</dbReference>
<dbReference type="OrthoDB" id="2254916at2759"/>
<dbReference type="SUPFAM" id="SSF81901">
    <property type="entry name" value="HCP-like"/>
    <property type="match status" value="1"/>
</dbReference>
<dbReference type="Gene3D" id="2.60.40.790">
    <property type="match status" value="1"/>
</dbReference>
<feature type="compositionally biased region" description="Basic residues" evidence="2">
    <location>
        <begin position="526"/>
        <end position="540"/>
    </location>
</feature>
<dbReference type="Gene3D" id="1.25.40.10">
    <property type="entry name" value="Tetratricopeptide repeat domain"/>
    <property type="match status" value="2"/>
</dbReference>
<dbReference type="InterPro" id="IPR008978">
    <property type="entry name" value="HSP20-like_chaperone"/>
</dbReference>
<dbReference type="Pfam" id="PF04969">
    <property type="entry name" value="CS"/>
    <property type="match status" value="1"/>
</dbReference>
<dbReference type="EMBL" id="JAEPRB010000054">
    <property type="protein sequence ID" value="KAG2223809.1"/>
    <property type="molecule type" value="Genomic_DNA"/>
</dbReference>
<reference evidence="5 6" key="1">
    <citation type="submission" date="2020-12" db="EMBL/GenBank/DDBJ databases">
        <title>Metabolic potential, ecology and presence of endohyphal bacteria is reflected in genomic diversity of Mucoromycotina.</title>
        <authorList>
            <person name="Muszewska A."/>
            <person name="Okrasinska A."/>
            <person name="Steczkiewicz K."/>
            <person name="Drgas O."/>
            <person name="Orlowska M."/>
            <person name="Perlinska-Lenart U."/>
            <person name="Aleksandrzak-Piekarczyk T."/>
            <person name="Szatraj K."/>
            <person name="Zielenkiewicz U."/>
            <person name="Pilsyk S."/>
            <person name="Malc E."/>
            <person name="Mieczkowski P."/>
            <person name="Kruszewska J.S."/>
            <person name="Biernat P."/>
            <person name="Pawlowska J."/>
        </authorList>
    </citation>
    <scope>NUCLEOTIDE SEQUENCE [LARGE SCALE GENOMIC DNA]</scope>
    <source>
        <strain evidence="5 6">CBS 142.35</strain>
    </source>
</reference>
<sequence>MVDIDDQLQANTYIWSQSTDQITISFLVPENCNRKDLDIAIEHQYVRAGLKGQEPVLKGKLFAPVNHYESLWQLEKISMSPFSSLTTSPSLSIASSYALMSSPNHSPNSSMILPAPALTESLTNELSADMQDIYQQAAALGSASARSSSSSVADESLTQSPMMVNTPPTEQQQEQQEKQEDKEHAESARQATKYRILTIHLEKEREGMEWAVPVSKGWKSDLDIDVTSAYHLGGWFETRMADYQNAFRYYLCAAERNHTKSMMKVAALYEIDNPQPEGKTAVYEKDLKKAFEWYKRAADAVIESSGTSSSSGPDPLACYIVGNMYGAGSSEAEIEKNYEMALIYFNRAMNITAPRIDNEFGILEEDVEIPKSALRNHGPHSADERAFTSAAFQTGLIYLYGSQPEGESVRSVTHVEVDPKKAIRYWKEASMLGHAQASYNIGIMFANGMGVDQDLWQAGKWFGRAIKLDTTGKLVVPEEVEAVEWDANKEEVEKQKKAAAAAAAAAAASKVGSSSKSRSLPQEKQRQRKEKKGRKKRSKRTKQDDDGTLGLIIALGSAAAVAGIVYFVYNRAIKKID</sequence>
<keyword evidence="3" id="KW-0472">Membrane</keyword>
<dbReference type="SMART" id="SM00671">
    <property type="entry name" value="SEL1"/>
    <property type="match status" value="5"/>
</dbReference>
<feature type="region of interest" description="Disordered" evidence="2">
    <location>
        <begin position="145"/>
        <end position="189"/>
    </location>
</feature>
<protein>
    <recommendedName>
        <fullName evidence="4">CS domain-containing protein</fullName>
    </recommendedName>
</protein>
<dbReference type="PANTHER" id="PTHR11102:SF160">
    <property type="entry name" value="ERAD-ASSOCIATED E3 UBIQUITIN-PROTEIN LIGASE COMPONENT HRD3"/>
    <property type="match status" value="1"/>
</dbReference>
<comment type="caution">
    <text evidence="5">The sequence shown here is derived from an EMBL/GenBank/DDBJ whole genome shotgun (WGS) entry which is preliminary data.</text>
</comment>
<gene>
    <name evidence="5" type="ORF">INT45_001943</name>
</gene>
<feature type="compositionally biased region" description="Polar residues" evidence="2">
    <location>
        <begin position="157"/>
        <end position="169"/>
    </location>
</feature>